<name>A0A0A9CT95_ARUDO</name>
<evidence type="ECO:0000259" key="3">
    <source>
        <dbReference type="PROSITE" id="PS51140"/>
    </source>
</evidence>
<feature type="domain" description="CUE" evidence="3">
    <location>
        <begin position="3"/>
        <end position="46"/>
    </location>
</feature>
<sequence>MGDHKEVFRSLRELFPQVDQRILKAIAIEHRIDVDSAVVAVLDEVMPSMTGSAGVSSTHHEVVPPMADSVTNIFTNQSTRQVGSSSSTGHDMRVNEVNGSFHSAQHTSSAEVNGTQENVDSELYVGRLASIQGMNEVKEQLNLPPCPIPNGNQYDLISDLDARYSSRSSERKLANSDKEVGHGEYISSECFSQSRTGEMGGDNITIKAPQLHEQDSNNIIPAGHSSPQNNLLKFFSGYSDINDSFASFVLALDSDNQVSSGILSADKGAFAPVVNDPCPDTKGSSVGTSGVVVQKNTNNSGTGYDKQPSVDVTENGDILSSSETDMLPDLNLNHFSSTASTHSSHSVSIESLEDSIVDARSNKNDLLPSLELVTKMIEDVELLEEKAKVAKHESSVAGTSILIKVEELKDMLTHAKEANDMHAGEVFGEKSILTTEAHELQSRLQRLSDERNRYLVVIEEIRRALDERFVAAQQEIAAAEKEKSEKEATAQALLDEQEKMMNSIVEESRKLQKEAEENMKLKDFLVEQGQIVDTLQGEMALICEDVSLLKRVVDERLSLSKLQRSTMSSLSSSLHSSLHRSGSSSGRTIETVESTDKRTVTEAASPVAKDLVENERTVSPVAKDVDDNERTVEVSDGNHNDKGIYKSQVSNEDGWEFLEDVQE</sequence>
<dbReference type="AlphaFoldDB" id="A0A0A9CT95"/>
<dbReference type="GO" id="GO:0043130">
    <property type="term" value="F:ubiquitin binding"/>
    <property type="evidence" value="ECO:0007669"/>
    <property type="project" value="InterPro"/>
</dbReference>
<dbReference type="PROSITE" id="PS51140">
    <property type="entry name" value="CUE"/>
    <property type="match status" value="1"/>
</dbReference>
<dbReference type="PANTHER" id="PTHR48459:SF1">
    <property type="entry name" value="CUE DOMAIN-CONTAINING PROTEIN"/>
    <property type="match status" value="1"/>
</dbReference>
<feature type="region of interest" description="Disordered" evidence="2">
    <location>
        <begin position="564"/>
        <end position="604"/>
    </location>
</feature>
<proteinExistence type="predicted"/>
<accession>A0A0A9CT95</accession>
<evidence type="ECO:0000256" key="2">
    <source>
        <dbReference type="SAM" id="MobiDB-lite"/>
    </source>
</evidence>
<feature type="compositionally biased region" description="Low complexity" evidence="2">
    <location>
        <begin position="568"/>
        <end position="587"/>
    </location>
</feature>
<dbReference type="PANTHER" id="PTHR48459">
    <property type="entry name" value="CUE DOMAIN-CONTAINING PROTEIN"/>
    <property type="match status" value="1"/>
</dbReference>
<evidence type="ECO:0000313" key="4">
    <source>
        <dbReference type="EMBL" id="JAD74727.1"/>
    </source>
</evidence>
<reference evidence="4" key="1">
    <citation type="submission" date="2014-09" db="EMBL/GenBank/DDBJ databases">
        <authorList>
            <person name="Magalhaes I.L.F."/>
            <person name="Oliveira U."/>
            <person name="Santos F.R."/>
            <person name="Vidigal T.H.D.A."/>
            <person name="Brescovit A.D."/>
            <person name="Santos A.J."/>
        </authorList>
    </citation>
    <scope>NUCLEOTIDE SEQUENCE</scope>
    <source>
        <tissue evidence="4">Shoot tissue taken approximately 20 cm above the soil surface</tissue>
    </source>
</reference>
<evidence type="ECO:0000256" key="1">
    <source>
        <dbReference type="SAM" id="Coils"/>
    </source>
</evidence>
<feature type="coiled-coil region" evidence="1">
    <location>
        <begin position="430"/>
        <end position="514"/>
    </location>
</feature>
<organism evidence="4">
    <name type="scientific">Arundo donax</name>
    <name type="common">Giant reed</name>
    <name type="synonym">Donax arundinaceus</name>
    <dbReference type="NCBI Taxonomy" id="35708"/>
    <lineage>
        <taxon>Eukaryota</taxon>
        <taxon>Viridiplantae</taxon>
        <taxon>Streptophyta</taxon>
        <taxon>Embryophyta</taxon>
        <taxon>Tracheophyta</taxon>
        <taxon>Spermatophyta</taxon>
        <taxon>Magnoliopsida</taxon>
        <taxon>Liliopsida</taxon>
        <taxon>Poales</taxon>
        <taxon>Poaceae</taxon>
        <taxon>PACMAD clade</taxon>
        <taxon>Arundinoideae</taxon>
        <taxon>Arundineae</taxon>
        <taxon>Arundo</taxon>
    </lineage>
</organism>
<keyword evidence="1" id="KW-0175">Coiled coil</keyword>
<dbReference type="InterPro" id="IPR003892">
    <property type="entry name" value="CUE"/>
</dbReference>
<reference evidence="4" key="2">
    <citation type="journal article" date="2015" name="Data Brief">
        <title>Shoot transcriptome of the giant reed, Arundo donax.</title>
        <authorList>
            <person name="Barrero R.A."/>
            <person name="Guerrero F.D."/>
            <person name="Moolhuijzen P."/>
            <person name="Goolsby J.A."/>
            <person name="Tidwell J."/>
            <person name="Bellgard S.E."/>
            <person name="Bellgard M.I."/>
        </authorList>
    </citation>
    <scope>NUCLEOTIDE SEQUENCE</scope>
    <source>
        <tissue evidence="4">Shoot tissue taken approximately 20 cm above the soil surface</tissue>
    </source>
</reference>
<protein>
    <recommendedName>
        <fullName evidence="3">CUE domain-containing protein</fullName>
    </recommendedName>
</protein>
<dbReference type="EMBL" id="GBRH01223168">
    <property type="protein sequence ID" value="JAD74727.1"/>
    <property type="molecule type" value="Transcribed_RNA"/>
</dbReference>